<dbReference type="Gene3D" id="1.10.10.10">
    <property type="entry name" value="Winged helix-like DNA-binding domain superfamily/Winged helix DNA-binding domain"/>
    <property type="match status" value="1"/>
</dbReference>
<reference evidence="8 9" key="1">
    <citation type="submission" date="2018-06" db="EMBL/GenBank/DDBJ databases">
        <authorList>
            <consortium name="Pathogen Informatics"/>
            <person name="Doyle S."/>
        </authorList>
    </citation>
    <scope>NUCLEOTIDE SEQUENCE [LARGE SCALE GENOMIC DNA]</scope>
    <source>
        <strain evidence="8 9">NCTC10343</strain>
    </source>
</reference>
<keyword evidence="6" id="KW-0597">Phosphoprotein</keyword>
<feature type="domain" description="Response regulatory" evidence="7">
    <location>
        <begin position="14"/>
        <end position="128"/>
    </location>
</feature>
<accession>A0A378XQD9</accession>
<dbReference type="InterPro" id="IPR016032">
    <property type="entry name" value="Sig_transdc_resp-reg_C-effctor"/>
</dbReference>
<evidence type="ECO:0000313" key="9">
    <source>
        <dbReference type="Proteomes" id="UP000254400"/>
    </source>
</evidence>
<dbReference type="PROSITE" id="PS50110">
    <property type="entry name" value="RESPONSE_REGULATORY"/>
    <property type="match status" value="1"/>
</dbReference>
<dbReference type="SUPFAM" id="SSF52172">
    <property type="entry name" value="CheY-like"/>
    <property type="match status" value="1"/>
</dbReference>
<dbReference type="GO" id="GO:0000160">
    <property type="term" value="P:phosphorelay signal transduction system"/>
    <property type="evidence" value="ECO:0007669"/>
    <property type="project" value="UniProtKB-KW"/>
</dbReference>
<dbReference type="SMART" id="SM00448">
    <property type="entry name" value="REC"/>
    <property type="match status" value="1"/>
</dbReference>
<evidence type="ECO:0000256" key="3">
    <source>
        <dbReference type="ARBA" id="ARBA00023015"/>
    </source>
</evidence>
<evidence type="ECO:0000259" key="7">
    <source>
        <dbReference type="PROSITE" id="PS50110"/>
    </source>
</evidence>
<dbReference type="SUPFAM" id="SSF46894">
    <property type="entry name" value="C-terminal effector domain of the bipartite response regulators"/>
    <property type="match status" value="1"/>
</dbReference>
<dbReference type="InterPro" id="IPR051677">
    <property type="entry name" value="AfsR-DnrI-RedD_regulator"/>
</dbReference>
<dbReference type="InterPro" id="IPR001867">
    <property type="entry name" value="OmpR/PhoB-type_DNA-bd"/>
</dbReference>
<evidence type="ECO:0000256" key="5">
    <source>
        <dbReference type="ARBA" id="ARBA00023163"/>
    </source>
</evidence>
<organism evidence="8 9">
    <name type="scientific">Paenibacillus polymyxa</name>
    <name type="common">Bacillus polymyxa</name>
    <dbReference type="NCBI Taxonomy" id="1406"/>
    <lineage>
        <taxon>Bacteria</taxon>
        <taxon>Bacillati</taxon>
        <taxon>Bacillota</taxon>
        <taxon>Bacilli</taxon>
        <taxon>Bacillales</taxon>
        <taxon>Paenibacillaceae</taxon>
        <taxon>Paenibacillus</taxon>
    </lineage>
</organism>
<evidence type="ECO:0000256" key="6">
    <source>
        <dbReference type="PROSITE-ProRule" id="PRU00169"/>
    </source>
</evidence>
<dbReference type="Gene3D" id="1.25.40.10">
    <property type="entry name" value="Tetratricopeptide repeat domain"/>
    <property type="match status" value="1"/>
</dbReference>
<evidence type="ECO:0000313" key="8">
    <source>
        <dbReference type="EMBL" id="SUA62788.1"/>
    </source>
</evidence>
<dbReference type="InterPro" id="IPR036388">
    <property type="entry name" value="WH-like_DNA-bd_sf"/>
</dbReference>
<evidence type="ECO:0000256" key="1">
    <source>
        <dbReference type="ARBA" id="ARBA00005820"/>
    </source>
</evidence>
<dbReference type="Gene3D" id="3.40.50.2300">
    <property type="match status" value="1"/>
</dbReference>
<evidence type="ECO:0000256" key="4">
    <source>
        <dbReference type="ARBA" id="ARBA00023125"/>
    </source>
</evidence>
<dbReference type="PANTHER" id="PTHR35807">
    <property type="entry name" value="TRANSCRIPTIONAL REGULATOR REDD-RELATED"/>
    <property type="match status" value="1"/>
</dbReference>
<feature type="modified residue" description="4-aspartylphosphate" evidence="6">
    <location>
        <position position="65"/>
    </location>
</feature>
<dbReference type="GO" id="GO:0006355">
    <property type="term" value="P:regulation of DNA-templated transcription"/>
    <property type="evidence" value="ECO:0007669"/>
    <property type="project" value="InterPro"/>
</dbReference>
<keyword evidence="5" id="KW-0804">Transcription</keyword>
<dbReference type="EMBL" id="UGSC01000001">
    <property type="protein sequence ID" value="SUA62788.1"/>
    <property type="molecule type" value="Genomic_DNA"/>
</dbReference>
<dbReference type="AlphaFoldDB" id="A0A378XQD9"/>
<keyword evidence="2" id="KW-0902">Two-component regulatory system</keyword>
<dbReference type="GO" id="GO:0003677">
    <property type="term" value="F:DNA binding"/>
    <property type="evidence" value="ECO:0007669"/>
    <property type="project" value="UniProtKB-KW"/>
</dbReference>
<dbReference type="InterPro" id="IPR011990">
    <property type="entry name" value="TPR-like_helical_dom_sf"/>
</dbReference>
<dbReference type="Pfam" id="PF00486">
    <property type="entry name" value="Trans_reg_C"/>
    <property type="match status" value="1"/>
</dbReference>
<dbReference type="SUPFAM" id="SSF48452">
    <property type="entry name" value="TPR-like"/>
    <property type="match status" value="1"/>
</dbReference>
<dbReference type="Pfam" id="PF00072">
    <property type="entry name" value="Response_reg"/>
    <property type="match status" value="1"/>
</dbReference>
<dbReference type="InterPro" id="IPR001789">
    <property type="entry name" value="Sig_transdc_resp-reg_receiver"/>
</dbReference>
<evidence type="ECO:0000256" key="2">
    <source>
        <dbReference type="ARBA" id="ARBA00023012"/>
    </source>
</evidence>
<comment type="similarity">
    <text evidence="1">Belongs to the AfsR/DnrI/RedD regulatory family.</text>
</comment>
<proteinExistence type="inferred from homology"/>
<gene>
    <name evidence="8" type="primary">lytR_1</name>
    <name evidence="8" type="ORF">NCTC10343_00446</name>
</gene>
<keyword evidence="4" id="KW-0238">DNA-binding</keyword>
<sequence>MDGCSRKGARTQMKAILIDDERSALTYLERLLEADGRLTVMGKYTSAQAGLDHLAAERVDIVFIDIGMPEMNGLEAAEWIQQLDSHIHIVFVTAYSEYAIEAFELQALDYLLKPVHARRLNKTLDRIVATLADSRPSSSVVAAEQLPKVRCFQRLEILEDGQGAVGAKPFKWRTLKSQELFSFLLHHEGEWVSKEQLLDALWPEYHLDKAVVHLHTSIYQIRKALKERMQDTKLEYNLDRYRLNRNGWVTDVELLERGISEWAASGNGGTPRIESLLALYRGNYLEEHDYPWAYAKREKLRNMYLACASELAREELRSGRARQSVQRLLNLQQREPYSDDICGLLLTAYAQLGEYIAAQKHYESFVSLLEDELGIEPQQVTHQLYVQLKTQTLPA</sequence>
<dbReference type="InterPro" id="IPR005158">
    <property type="entry name" value="BTAD"/>
</dbReference>
<name>A0A378XQD9_PAEPO</name>
<dbReference type="Proteomes" id="UP000254400">
    <property type="component" value="Unassembled WGS sequence"/>
</dbReference>
<dbReference type="SMART" id="SM01043">
    <property type="entry name" value="BTAD"/>
    <property type="match status" value="1"/>
</dbReference>
<dbReference type="InterPro" id="IPR011006">
    <property type="entry name" value="CheY-like_superfamily"/>
</dbReference>
<protein>
    <submittedName>
        <fullName evidence="8">Chemotaxis protein CheY</fullName>
    </submittedName>
</protein>
<dbReference type="Pfam" id="PF03704">
    <property type="entry name" value="BTAD"/>
    <property type="match status" value="1"/>
</dbReference>
<keyword evidence="3" id="KW-0805">Transcription regulation</keyword>